<keyword evidence="3" id="KW-0813">Transport</keyword>
<evidence type="ECO:0000256" key="3">
    <source>
        <dbReference type="ARBA" id="ARBA00022448"/>
    </source>
</evidence>
<reference evidence="9 10" key="1">
    <citation type="journal article" date="2014" name="Int. J. Syst. Evol. Microbiol.">
        <title>Complete genome sequence of Corynebacterium casei LMG S-19264T (=DSM 44701T), isolated from a smear-ripened cheese.</title>
        <authorList>
            <consortium name="US DOE Joint Genome Institute (JGI-PGF)"/>
            <person name="Walter F."/>
            <person name="Albersmeier A."/>
            <person name="Kalinowski J."/>
            <person name="Ruckert C."/>
        </authorList>
    </citation>
    <scope>NUCLEOTIDE SEQUENCE [LARGE SCALE GENOMIC DNA]</scope>
    <source>
        <strain evidence="9 10">NBRC 112289</strain>
    </source>
</reference>
<comment type="caution">
    <text evidence="9">The sequence shown here is derived from an EMBL/GenBank/DDBJ whole genome shotgun (WGS) entry which is preliminary data.</text>
</comment>
<comment type="subcellular location">
    <subcellularLocation>
        <location evidence="1">Cell membrane</location>
        <topology evidence="1">Multi-pass membrane protein</topology>
    </subcellularLocation>
</comment>
<dbReference type="PANTHER" id="PTHR30472">
    <property type="entry name" value="FERRIC ENTEROBACTIN TRANSPORT SYSTEM PERMEASE PROTEIN"/>
    <property type="match status" value="1"/>
</dbReference>
<evidence type="ECO:0000256" key="6">
    <source>
        <dbReference type="ARBA" id="ARBA00022989"/>
    </source>
</evidence>
<dbReference type="GO" id="GO:0022857">
    <property type="term" value="F:transmembrane transporter activity"/>
    <property type="evidence" value="ECO:0007669"/>
    <property type="project" value="InterPro"/>
</dbReference>
<dbReference type="PANTHER" id="PTHR30472:SF24">
    <property type="entry name" value="FERRIC ENTEROBACTIN TRANSPORT SYSTEM PERMEASE PROTEIN FEPG"/>
    <property type="match status" value="1"/>
</dbReference>
<proteinExistence type="inferred from homology"/>
<dbReference type="AlphaFoldDB" id="A0AA37UVN2"/>
<evidence type="ECO:0000256" key="1">
    <source>
        <dbReference type="ARBA" id="ARBA00004651"/>
    </source>
</evidence>
<dbReference type="EMBL" id="BSUL01000001">
    <property type="protein sequence ID" value="GMA29377.1"/>
    <property type="molecule type" value="Genomic_DNA"/>
</dbReference>
<dbReference type="Proteomes" id="UP001157160">
    <property type="component" value="Unassembled WGS sequence"/>
</dbReference>
<evidence type="ECO:0000313" key="10">
    <source>
        <dbReference type="Proteomes" id="UP001157160"/>
    </source>
</evidence>
<dbReference type="Gene3D" id="1.10.3470.10">
    <property type="entry name" value="ABC transporter involved in vitamin B12 uptake, BtuC"/>
    <property type="match status" value="1"/>
</dbReference>
<protein>
    <submittedName>
        <fullName evidence="9">Iron ABC transporter</fullName>
    </submittedName>
</protein>
<dbReference type="CDD" id="cd06550">
    <property type="entry name" value="TM_ABC_iron-siderophores_like"/>
    <property type="match status" value="1"/>
</dbReference>
<feature type="transmembrane region" description="Helical" evidence="8">
    <location>
        <begin position="246"/>
        <end position="270"/>
    </location>
</feature>
<accession>A0AA37UVN2</accession>
<evidence type="ECO:0000256" key="2">
    <source>
        <dbReference type="ARBA" id="ARBA00007935"/>
    </source>
</evidence>
<evidence type="ECO:0000256" key="5">
    <source>
        <dbReference type="ARBA" id="ARBA00022692"/>
    </source>
</evidence>
<feature type="transmembrane region" description="Helical" evidence="8">
    <location>
        <begin position="68"/>
        <end position="88"/>
    </location>
</feature>
<dbReference type="GO" id="GO:0033214">
    <property type="term" value="P:siderophore-iron import into cell"/>
    <property type="evidence" value="ECO:0007669"/>
    <property type="project" value="TreeGrafter"/>
</dbReference>
<evidence type="ECO:0000256" key="4">
    <source>
        <dbReference type="ARBA" id="ARBA00022475"/>
    </source>
</evidence>
<evidence type="ECO:0000313" key="9">
    <source>
        <dbReference type="EMBL" id="GMA29377.1"/>
    </source>
</evidence>
<keyword evidence="6 8" id="KW-1133">Transmembrane helix</keyword>
<dbReference type="Pfam" id="PF01032">
    <property type="entry name" value="FecCD"/>
    <property type="match status" value="1"/>
</dbReference>
<feature type="transmembrane region" description="Helical" evidence="8">
    <location>
        <begin position="20"/>
        <end position="42"/>
    </location>
</feature>
<keyword evidence="7 8" id="KW-0472">Membrane</keyword>
<keyword evidence="5 8" id="KW-0812">Transmembrane</keyword>
<feature type="transmembrane region" description="Helical" evidence="8">
    <location>
        <begin position="202"/>
        <end position="226"/>
    </location>
</feature>
<gene>
    <name evidence="9" type="ORF">GCM10025874_26300</name>
</gene>
<dbReference type="GO" id="GO:0005886">
    <property type="term" value="C:plasma membrane"/>
    <property type="evidence" value="ECO:0007669"/>
    <property type="project" value="UniProtKB-SubCell"/>
</dbReference>
<feature type="transmembrane region" description="Helical" evidence="8">
    <location>
        <begin position="124"/>
        <end position="145"/>
    </location>
</feature>
<dbReference type="InterPro" id="IPR000522">
    <property type="entry name" value="ABC_transptr_permease_BtuC"/>
</dbReference>
<keyword evidence="4" id="KW-1003">Cell membrane</keyword>
<feature type="transmembrane region" description="Helical" evidence="8">
    <location>
        <begin position="282"/>
        <end position="301"/>
    </location>
</feature>
<dbReference type="InterPro" id="IPR037294">
    <property type="entry name" value="ABC_BtuC-like"/>
</dbReference>
<sequence length="343" mass="34600">MTAAPARLGSGRRRRARATLAVMAALLLVAGLLILCLGDFGLTPLDVLQVLAGGGERLDRFIVIDVRLPRLVLAVLVGAAFGLAGGLFQSVLRNPLASPDVIGITTGASVAAVTALMAGAAPWIVTGSAFAGALVIAALISLLSLRGGTGVSGYRFVLTGIAIGFMGKSALEWVLTRSDVREAATALSWLVGSVGNARWPEIAVLAIVLAALLPLVAASARPLGLLESGDELATGLGAPARRLRPMLLALAVALAAAGTAASGPMAFVALIAAPVARRVLGLGRPSLGATALVGALIVVWADVVAQHALPLNLAAPAGIVTGAIGAAYLLWLLATGRDRERSR</sequence>
<feature type="transmembrane region" description="Helical" evidence="8">
    <location>
        <begin position="100"/>
        <end position="118"/>
    </location>
</feature>
<evidence type="ECO:0000256" key="7">
    <source>
        <dbReference type="ARBA" id="ARBA00023136"/>
    </source>
</evidence>
<name>A0AA37UVN2_9MICO</name>
<evidence type="ECO:0000256" key="8">
    <source>
        <dbReference type="SAM" id="Phobius"/>
    </source>
</evidence>
<dbReference type="RefSeq" id="WP_284233417.1">
    <property type="nucleotide sequence ID" value="NZ_BSUL01000001.1"/>
</dbReference>
<comment type="similarity">
    <text evidence="2">Belongs to the binding-protein-dependent transport system permease family. FecCD subfamily.</text>
</comment>
<keyword evidence="10" id="KW-1185">Reference proteome</keyword>
<organism evidence="9 10">
    <name type="scientific">Arenivirga flava</name>
    <dbReference type="NCBI Taxonomy" id="1930060"/>
    <lineage>
        <taxon>Bacteria</taxon>
        <taxon>Bacillati</taxon>
        <taxon>Actinomycetota</taxon>
        <taxon>Actinomycetes</taxon>
        <taxon>Micrococcales</taxon>
        <taxon>Microbacteriaceae</taxon>
        <taxon>Arenivirga</taxon>
    </lineage>
</organism>
<feature type="transmembrane region" description="Helical" evidence="8">
    <location>
        <begin position="313"/>
        <end position="334"/>
    </location>
</feature>
<dbReference type="SUPFAM" id="SSF81345">
    <property type="entry name" value="ABC transporter involved in vitamin B12 uptake, BtuC"/>
    <property type="match status" value="1"/>
</dbReference>